<dbReference type="EMBL" id="SSTE01013200">
    <property type="protein sequence ID" value="KAA0047496.1"/>
    <property type="molecule type" value="Genomic_DNA"/>
</dbReference>
<accession>A0A5A7TZU6</accession>
<comment type="caution">
    <text evidence="1">The sequence shown here is derived from an EMBL/GenBank/DDBJ whole genome shotgun (WGS) entry which is preliminary data.</text>
</comment>
<organism evidence="1 2">
    <name type="scientific">Cucumis melo var. makuwa</name>
    <name type="common">Oriental melon</name>
    <dbReference type="NCBI Taxonomy" id="1194695"/>
    <lineage>
        <taxon>Eukaryota</taxon>
        <taxon>Viridiplantae</taxon>
        <taxon>Streptophyta</taxon>
        <taxon>Embryophyta</taxon>
        <taxon>Tracheophyta</taxon>
        <taxon>Spermatophyta</taxon>
        <taxon>Magnoliopsida</taxon>
        <taxon>eudicotyledons</taxon>
        <taxon>Gunneridae</taxon>
        <taxon>Pentapetalae</taxon>
        <taxon>rosids</taxon>
        <taxon>fabids</taxon>
        <taxon>Cucurbitales</taxon>
        <taxon>Cucurbitaceae</taxon>
        <taxon>Benincaseae</taxon>
        <taxon>Cucumis</taxon>
    </lineage>
</organism>
<name>A0A5A7TZU6_CUCMM</name>
<proteinExistence type="predicted"/>
<evidence type="ECO:0000313" key="2">
    <source>
        <dbReference type="Proteomes" id="UP000321393"/>
    </source>
</evidence>
<dbReference type="AlphaFoldDB" id="A0A5A7TZU6"/>
<gene>
    <name evidence="1" type="ORF">E6C27_scaffold498G001190</name>
</gene>
<reference evidence="1 2" key="1">
    <citation type="submission" date="2019-08" db="EMBL/GenBank/DDBJ databases">
        <title>Draft genome sequences of two oriental melons (Cucumis melo L. var makuwa).</title>
        <authorList>
            <person name="Kwon S.-Y."/>
        </authorList>
    </citation>
    <scope>NUCLEOTIDE SEQUENCE [LARGE SCALE GENOMIC DNA]</scope>
    <source>
        <strain evidence="2">cv. SW 3</strain>
        <tissue evidence="1">Leaf</tissue>
    </source>
</reference>
<evidence type="ECO:0000313" key="1">
    <source>
        <dbReference type="EMBL" id="KAA0047496.1"/>
    </source>
</evidence>
<sequence length="169" mass="19219">MKVDHATLLRPPLLFISTHSRLHLRLCGSLSVSEVVRLATPTYSRSWSPHFRSSSLSHATSRLPIVSTFNRLFFFDPIAAFAKFLLLRVREVTLEFRSFTANAVGANSPLLGWIRLDTDLNENVATFQLYLWGSVPYRHSVLWDSLTDMCKGMARGRLARDKKDAWSHG</sequence>
<dbReference type="Proteomes" id="UP000321393">
    <property type="component" value="Unassembled WGS sequence"/>
</dbReference>
<protein>
    <submittedName>
        <fullName evidence="1">Uncharacterized protein</fullName>
    </submittedName>
</protein>